<comment type="similarity">
    <text evidence="1">Belongs to the CAND family.</text>
</comment>
<name>A0A433DDC6_9FUNG</name>
<dbReference type="SUPFAM" id="SSF48371">
    <property type="entry name" value="ARM repeat"/>
    <property type="match status" value="1"/>
</dbReference>
<dbReference type="OrthoDB" id="6260732at2759"/>
<dbReference type="Pfam" id="PF25782">
    <property type="entry name" value="TPR_CAND1"/>
    <property type="match status" value="1"/>
</dbReference>
<dbReference type="InterPro" id="IPR011989">
    <property type="entry name" value="ARM-like"/>
</dbReference>
<evidence type="ECO:0000259" key="5">
    <source>
        <dbReference type="Pfam" id="PF08623"/>
    </source>
</evidence>
<evidence type="ECO:0000256" key="1">
    <source>
        <dbReference type="ARBA" id="ARBA00007657"/>
    </source>
</evidence>
<dbReference type="PANTHER" id="PTHR12696">
    <property type="entry name" value="TIP120"/>
    <property type="match status" value="1"/>
</dbReference>
<dbReference type="InterPro" id="IPR013932">
    <property type="entry name" value="TATA-bd_TIP120"/>
</dbReference>
<proteinExistence type="inferred from homology"/>
<accession>A0A433DDC6</accession>
<protein>
    <submittedName>
        <fullName evidence="6">Armadillo-type protein</fullName>
    </submittedName>
</protein>
<feature type="region of interest" description="Disordered" evidence="4">
    <location>
        <begin position="336"/>
        <end position="374"/>
    </location>
</feature>
<dbReference type="InterPro" id="IPR039852">
    <property type="entry name" value="CAND1/CAND2"/>
</dbReference>
<organism evidence="6 7">
    <name type="scientific">Jimgerdemannia flammicorona</name>
    <dbReference type="NCBI Taxonomy" id="994334"/>
    <lineage>
        <taxon>Eukaryota</taxon>
        <taxon>Fungi</taxon>
        <taxon>Fungi incertae sedis</taxon>
        <taxon>Mucoromycota</taxon>
        <taxon>Mucoromycotina</taxon>
        <taxon>Endogonomycetes</taxon>
        <taxon>Endogonales</taxon>
        <taxon>Endogonaceae</taxon>
        <taxon>Jimgerdemannia</taxon>
    </lineage>
</organism>
<evidence type="ECO:0000313" key="7">
    <source>
        <dbReference type="Proteomes" id="UP000268093"/>
    </source>
</evidence>
<dbReference type="Gene3D" id="1.25.10.10">
    <property type="entry name" value="Leucine-rich Repeat Variant"/>
    <property type="match status" value="1"/>
</dbReference>
<evidence type="ECO:0000256" key="4">
    <source>
        <dbReference type="SAM" id="MobiDB-lite"/>
    </source>
</evidence>
<keyword evidence="3" id="KW-0833">Ubl conjugation pathway</keyword>
<keyword evidence="7" id="KW-1185">Reference proteome</keyword>
<keyword evidence="2" id="KW-0677">Repeat</keyword>
<dbReference type="Proteomes" id="UP000268093">
    <property type="component" value="Unassembled WGS sequence"/>
</dbReference>
<feature type="compositionally biased region" description="Acidic residues" evidence="4">
    <location>
        <begin position="336"/>
        <end position="373"/>
    </location>
</feature>
<evidence type="ECO:0000313" key="6">
    <source>
        <dbReference type="EMBL" id="RUP48815.1"/>
    </source>
</evidence>
<sequence>MSNEDSDIRYMATADLITELQKDSFNLEDSTEKKVIDAVLTLMKDKSGEVQNLAVKWYNGVLHARQNLCPGHGKQIRCFAALPSLFNFKTRLLNGPLVKKIKEAQLQDVVDKLCNFAAQQEVEELRDIASIGLKTIIVEIPVNSPIGNNVTKRVLPRLITLISNNKATYEVQMDTLDILAEISARFGSSVSQDMNKQQQNALLPLLGYPRPAVRKRTTVAIGNLVMHTNDELFDELVKRLLVELNKSADSKEMLRTLIQCVGALSRFSAPRLGAYLSQILPLVIKYTKTDDDDELRENCLQALESFVLRCPTEMTPYITQIVQLSLEYLKYDPNYADDEEEEEGDEGENEAMEQDNDEEDEDEDADDYSDDDDISWKVRRSASKTLSAIIGTRGELLSQLYHQVAPALIGRFKEREESVRVDVLQTFIVLLRQTLVTAIDFTHNVDMEMGGENSKRRRGTGSPSVVPMETEESPKQLLRNQVPRLSRALSKQLVSKSTQTRQTGFTLLRELVTVLNGGLENHIGLFIPAIESSLSSAAADQHHIGTTSNLKIETLTFLRQLFKTHPAVAFHKYLRRLCPPIISSVQDKFYKITAEAFLVCIELIKVIRPINYDSVSQTQTVQPLNPEFKPYIAQIYTVTMQRLATSDADQEVKERSIMCLGALLSQAGDQLVAEHRAAFNILLERLRNEITRLTTVKTLTAIANSPVCTGEEVKRTVLEAVDDVAVLLRKSNRQLKVASLGCLEVLVKRYGKFLTPASFTNLLTELKPLISDADLHLLPLSLTTVVSILHANPGSIPIIKQDVLPSVFRLVQSPLVQGAALDSLLTLFAALVRTNPQDYTLLVAGLIGPVANDKQVQLAVSKQSYSTIAQCVATLCLNSEANCSSTVSDFERQIEDTNSSESVKYLSLLTLGEIGRKVDLSGHAKVHTTILVLFSVPSEEVKSAAAFALGNISVGNIPKYLPIIISEIKQQPKRRYLLLHALKELITRHSQKEGSNSLGTYSDEIWVLLFDKCESDEEGTRNVVAECLGKLTLTNPYKFLPELQKRLQSSSPQTRGTVVTAIKYTFTDQAQNYDDLLRPLIVEFLSLMKDTDLNVRRLSLSTLNSAAHNKPYLIRDVLNTLLPLLYQETVVKEELIRMVEMGPFKHKVDDGLEIRKSAFECMYTLLDSCLDKIEIFGFMDRVFAGLSDQHDIKVLAHLMMMRLANVAPTAVTQKLDDAVEPLKATLNYKVKQTAVKQEVEKNQELVRSALRCIAVLTKLSEPATTPRFDTFLKEIRASTLGDEYKTIVADADNKERRGADYMDLS</sequence>
<dbReference type="Pfam" id="PF08623">
    <property type="entry name" value="TIP120"/>
    <property type="match status" value="1"/>
</dbReference>
<reference evidence="6 7" key="1">
    <citation type="journal article" date="2018" name="New Phytol.">
        <title>Phylogenomics of Endogonaceae and evolution of mycorrhizas within Mucoromycota.</title>
        <authorList>
            <person name="Chang Y."/>
            <person name="Desiro A."/>
            <person name="Na H."/>
            <person name="Sandor L."/>
            <person name="Lipzen A."/>
            <person name="Clum A."/>
            <person name="Barry K."/>
            <person name="Grigoriev I.V."/>
            <person name="Martin F.M."/>
            <person name="Stajich J.E."/>
            <person name="Smith M.E."/>
            <person name="Bonito G."/>
            <person name="Spatafora J.W."/>
        </authorList>
    </citation>
    <scope>NUCLEOTIDE SEQUENCE [LARGE SCALE GENOMIC DNA]</scope>
    <source>
        <strain evidence="6 7">GMNB39</strain>
    </source>
</reference>
<evidence type="ECO:0000256" key="3">
    <source>
        <dbReference type="ARBA" id="ARBA00022786"/>
    </source>
</evidence>
<comment type="caution">
    <text evidence="6">The sequence shown here is derived from an EMBL/GenBank/DDBJ whole genome shotgun (WGS) entry which is preliminary data.</text>
</comment>
<dbReference type="EMBL" id="RBNI01002928">
    <property type="protein sequence ID" value="RUP48815.1"/>
    <property type="molecule type" value="Genomic_DNA"/>
</dbReference>
<feature type="region of interest" description="Disordered" evidence="4">
    <location>
        <begin position="449"/>
        <end position="473"/>
    </location>
</feature>
<evidence type="ECO:0000256" key="2">
    <source>
        <dbReference type="ARBA" id="ARBA00022737"/>
    </source>
</evidence>
<feature type="domain" description="TATA-binding protein interacting (TIP20)" evidence="5">
    <location>
        <begin position="1113"/>
        <end position="1275"/>
    </location>
</feature>
<dbReference type="GO" id="GO:0010265">
    <property type="term" value="P:SCF complex assembly"/>
    <property type="evidence" value="ECO:0007669"/>
    <property type="project" value="InterPro"/>
</dbReference>
<gene>
    <name evidence="6" type="ORF">BC936DRAFT_143915</name>
</gene>
<dbReference type="InterPro" id="IPR016024">
    <property type="entry name" value="ARM-type_fold"/>
</dbReference>